<feature type="chain" id="PRO_5036386603" evidence="2">
    <location>
        <begin position="28"/>
        <end position="558"/>
    </location>
</feature>
<organism evidence="3 4">
    <name type="scientific">Aedes aegypti</name>
    <name type="common">Yellowfever mosquito</name>
    <name type="synonym">Culex aegypti</name>
    <dbReference type="NCBI Taxonomy" id="7159"/>
    <lineage>
        <taxon>Eukaryota</taxon>
        <taxon>Metazoa</taxon>
        <taxon>Ecdysozoa</taxon>
        <taxon>Arthropoda</taxon>
        <taxon>Hexapoda</taxon>
        <taxon>Insecta</taxon>
        <taxon>Pterygota</taxon>
        <taxon>Neoptera</taxon>
        <taxon>Endopterygota</taxon>
        <taxon>Diptera</taxon>
        <taxon>Nematocera</taxon>
        <taxon>Culicoidea</taxon>
        <taxon>Culicidae</taxon>
        <taxon>Culicinae</taxon>
        <taxon>Aedini</taxon>
        <taxon>Aedes</taxon>
        <taxon>Stegomyia</taxon>
    </lineage>
</organism>
<keyword evidence="2" id="KW-0732">Signal</keyword>
<dbReference type="Proteomes" id="UP000008820">
    <property type="component" value="Chromosome 2"/>
</dbReference>
<evidence type="ECO:0000313" key="3">
    <source>
        <dbReference type="EnsemblMetazoa" id="AAEL021945-PH"/>
    </source>
</evidence>
<dbReference type="EnsemblMetazoa" id="AAEL021945-RC">
    <property type="protein sequence ID" value="AAEL021945-PC"/>
    <property type="gene ID" value="AAEL021945"/>
</dbReference>
<dbReference type="InParanoid" id="A0A6I8TP12"/>
<evidence type="ECO:0000313" key="4">
    <source>
        <dbReference type="Proteomes" id="UP000008820"/>
    </source>
</evidence>
<feature type="region of interest" description="Disordered" evidence="1">
    <location>
        <begin position="367"/>
        <end position="558"/>
    </location>
</feature>
<feature type="compositionally biased region" description="Low complexity" evidence="1">
    <location>
        <begin position="284"/>
        <end position="322"/>
    </location>
</feature>
<gene>
    <name evidence="3" type="primary">5577554</name>
</gene>
<feature type="signal peptide" evidence="2">
    <location>
        <begin position="1"/>
        <end position="27"/>
    </location>
</feature>
<dbReference type="EnsemblMetazoa" id="AAEL021945-RB">
    <property type="protein sequence ID" value="AAEL021945-PB"/>
    <property type="gene ID" value="AAEL021945"/>
</dbReference>
<feature type="compositionally biased region" description="Low complexity" evidence="1">
    <location>
        <begin position="441"/>
        <end position="465"/>
    </location>
</feature>
<reference evidence="3 4" key="1">
    <citation type="submission" date="2017-06" db="EMBL/GenBank/DDBJ databases">
        <title>Aedes aegypti genome working group (AGWG) sequencing and assembly.</title>
        <authorList>
            <consortium name="Aedes aegypti Genome Working Group (AGWG)"/>
            <person name="Matthews B.J."/>
        </authorList>
    </citation>
    <scope>NUCLEOTIDE SEQUENCE [LARGE SCALE GENOMIC DNA]</scope>
    <source>
        <strain evidence="3 4">LVP_AGWG</strain>
    </source>
</reference>
<accession>A0A6I8TP12</accession>
<name>A0A6I8TP12_AEDAE</name>
<feature type="region of interest" description="Disordered" evidence="1">
    <location>
        <begin position="272"/>
        <end position="343"/>
    </location>
</feature>
<feature type="compositionally biased region" description="Low complexity" evidence="1">
    <location>
        <begin position="417"/>
        <end position="430"/>
    </location>
</feature>
<dbReference type="EnsemblMetazoa" id="AAEL021945-RH">
    <property type="protein sequence ID" value="AAEL021945-PH"/>
    <property type="gene ID" value="AAEL021945"/>
</dbReference>
<reference evidence="3" key="2">
    <citation type="submission" date="2020-05" db="UniProtKB">
        <authorList>
            <consortium name="EnsemblMetazoa"/>
        </authorList>
    </citation>
    <scope>IDENTIFICATION</scope>
    <source>
        <strain evidence="3">LVP_AGWG</strain>
    </source>
</reference>
<protein>
    <submittedName>
        <fullName evidence="3">Uncharacterized protein</fullName>
    </submittedName>
</protein>
<evidence type="ECO:0000256" key="2">
    <source>
        <dbReference type="SAM" id="SignalP"/>
    </source>
</evidence>
<dbReference type="EnsemblMetazoa" id="AAEL021945-RF">
    <property type="protein sequence ID" value="AAEL021945-PF"/>
    <property type="gene ID" value="AAEL021945"/>
</dbReference>
<dbReference type="EnsemblMetazoa" id="AAEL021945-RA">
    <property type="protein sequence ID" value="AAEL021945-PA"/>
    <property type="gene ID" value="AAEL021945"/>
</dbReference>
<evidence type="ECO:0000256" key="1">
    <source>
        <dbReference type="SAM" id="MobiDB-lite"/>
    </source>
</evidence>
<keyword evidence="4" id="KW-1185">Reference proteome</keyword>
<dbReference type="OrthoDB" id="7738942at2759"/>
<dbReference type="AlphaFoldDB" id="A0A6I8TP12"/>
<feature type="compositionally biased region" description="Low complexity" evidence="1">
    <location>
        <begin position="527"/>
        <end position="544"/>
    </location>
</feature>
<dbReference type="EnsemblMetazoa" id="AAEL021945-RE">
    <property type="protein sequence ID" value="AAEL021945-PE"/>
    <property type="gene ID" value="AAEL021945"/>
</dbReference>
<feature type="compositionally biased region" description="Low complexity" evidence="1">
    <location>
        <begin position="380"/>
        <end position="390"/>
    </location>
</feature>
<sequence>MVDVAVFRKLVSCALVLSVALVHRGSCASLSNGGRGGDGIGESTVGESASSSKLVTGPTLGSLYRSARDEYGRYGREQRCATCGGGGGYADRDMRTYGGRPGGVYGYYGGRGSIYDDRNWYYRPEVYDDRYRGGDRYTNMMMGYDDRYMYQMSPMNRYDDRYYPMSTRGYYDNRGEQRMPSGGYYPPATETGGMRGVGGYGYRGNGYDNLDPLYEQYMTAARGGLSNYNNRDRYYGAFGGYGGYGAYDHKNFRPWDETYRGTSGFDNSGRGYYFASRPSPPSSSSPSAGASGPSQHQYPSAPSSPSSSQHHYQHQSSSSASYGAPTGPAGTYTSGAIGFHGGPDRPDANRPCCSECCGPNRYPPGPTGTGPGYHQPPPQQHHQNQPNQYGDRPDSHGRPGAWNYLSGGSSSGGQDYHQGASAAGSASHSQPGQDYGNRGGYPPQQQHQQPHSQQQPSHYPQQQQQHRPDASGSGDRQQNTAYGSRPYRPASNLGATSYLMDRETGDSPTASQLHSPDGALGGGGDSGSSSSSSSSNDSSQGSDGKPVAGENPPKSNES</sequence>
<dbReference type="EnsemblMetazoa" id="AAEL021945-RD">
    <property type="protein sequence ID" value="AAEL021945-PD"/>
    <property type="gene ID" value="AAEL021945"/>
</dbReference>
<proteinExistence type="predicted"/>